<organism evidence="2 3">
    <name type="scientific">Lignipirellula cremea</name>
    <dbReference type="NCBI Taxonomy" id="2528010"/>
    <lineage>
        <taxon>Bacteria</taxon>
        <taxon>Pseudomonadati</taxon>
        <taxon>Planctomycetota</taxon>
        <taxon>Planctomycetia</taxon>
        <taxon>Pirellulales</taxon>
        <taxon>Pirellulaceae</taxon>
        <taxon>Lignipirellula</taxon>
    </lineage>
</organism>
<reference evidence="2 3" key="1">
    <citation type="submission" date="2019-02" db="EMBL/GenBank/DDBJ databases">
        <title>Deep-cultivation of Planctomycetes and their phenomic and genomic characterization uncovers novel biology.</title>
        <authorList>
            <person name="Wiegand S."/>
            <person name="Jogler M."/>
            <person name="Boedeker C."/>
            <person name="Pinto D."/>
            <person name="Vollmers J."/>
            <person name="Rivas-Marin E."/>
            <person name="Kohn T."/>
            <person name="Peeters S.H."/>
            <person name="Heuer A."/>
            <person name="Rast P."/>
            <person name="Oberbeckmann S."/>
            <person name="Bunk B."/>
            <person name="Jeske O."/>
            <person name="Meyerdierks A."/>
            <person name="Storesund J.E."/>
            <person name="Kallscheuer N."/>
            <person name="Luecker S."/>
            <person name="Lage O.M."/>
            <person name="Pohl T."/>
            <person name="Merkel B.J."/>
            <person name="Hornburger P."/>
            <person name="Mueller R.-W."/>
            <person name="Bruemmer F."/>
            <person name="Labrenz M."/>
            <person name="Spormann A.M."/>
            <person name="Op den Camp H."/>
            <person name="Overmann J."/>
            <person name="Amann R."/>
            <person name="Jetten M.S.M."/>
            <person name="Mascher T."/>
            <person name="Medema M.H."/>
            <person name="Devos D.P."/>
            <person name="Kaster A.-K."/>
            <person name="Ovreas L."/>
            <person name="Rohde M."/>
            <person name="Galperin M.Y."/>
            <person name="Jogler C."/>
        </authorList>
    </citation>
    <scope>NUCLEOTIDE SEQUENCE [LARGE SCALE GENOMIC DNA]</scope>
    <source>
        <strain evidence="2 3">Pla85_3_4</strain>
    </source>
</reference>
<dbReference type="AlphaFoldDB" id="A0A518DWY3"/>
<proteinExistence type="predicted"/>
<evidence type="ECO:0000313" key="2">
    <source>
        <dbReference type="EMBL" id="QDU96343.1"/>
    </source>
</evidence>
<evidence type="ECO:0000313" key="3">
    <source>
        <dbReference type="Proteomes" id="UP000317648"/>
    </source>
</evidence>
<dbReference type="RefSeq" id="WP_145054982.1">
    <property type="nucleotide sequence ID" value="NZ_CP036433.1"/>
</dbReference>
<sequence length="336" mass="37804" precursor="true">MSPCLPAFCISLCLLGADAPEHAAPGVTSLTNPQVKFERTDQHAIVLQRAGVTAVIVDNHAVDTAEAPGHRAGYNGVAALRHTRQPLNIFCSPYAGLNFEHIHDGTLAISREKFEPRKAPLELRKINAHTVELYQPPTPNWKLESCGRYELLEDGVLQYTLECIPRANHYRHDYIGLFWASYIDAPADKAIHFRGREKDTTHAADWIRAVTPAHGVDSTHPPDGPAPTIKVDDDFPLTLVNHRSKYRHAEPWYYGVCRGMALVQMFRPTDQIWFAQSPTGGGADNPAWDFQWFIPHPQVGQTYRFVMRAAYLPYENREQIERATASHRKALAEPSR</sequence>
<keyword evidence="1" id="KW-0732">Signal</keyword>
<dbReference type="Proteomes" id="UP000317648">
    <property type="component" value="Chromosome"/>
</dbReference>
<feature type="signal peptide" evidence="1">
    <location>
        <begin position="1"/>
        <end position="23"/>
    </location>
</feature>
<dbReference type="KEGG" id="lcre:Pla8534_41630"/>
<protein>
    <submittedName>
        <fullName evidence="2">Uncharacterized protein</fullName>
    </submittedName>
</protein>
<feature type="chain" id="PRO_5022209806" evidence="1">
    <location>
        <begin position="24"/>
        <end position="336"/>
    </location>
</feature>
<dbReference type="OrthoDB" id="279442at2"/>
<dbReference type="EMBL" id="CP036433">
    <property type="protein sequence ID" value="QDU96343.1"/>
    <property type="molecule type" value="Genomic_DNA"/>
</dbReference>
<keyword evidence="3" id="KW-1185">Reference proteome</keyword>
<name>A0A518DWY3_9BACT</name>
<accession>A0A518DWY3</accession>
<evidence type="ECO:0000256" key="1">
    <source>
        <dbReference type="SAM" id="SignalP"/>
    </source>
</evidence>
<gene>
    <name evidence="2" type="ORF">Pla8534_41630</name>
</gene>